<feature type="compositionally biased region" description="Pro residues" evidence="1">
    <location>
        <begin position="109"/>
        <end position="122"/>
    </location>
</feature>
<gene>
    <name evidence="3" type="ORF">LIER_31294</name>
</gene>
<dbReference type="InterPro" id="IPR057670">
    <property type="entry name" value="SH3_retrovirus"/>
</dbReference>
<name>A0AAV3RQL1_LITER</name>
<feature type="domain" description="Retroviral polymerase SH3-like" evidence="2">
    <location>
        <begin position="19"/>
        <end position="55"/>
    </location>
</feature>
<evidence type="ECO:0000313" key="3">
    <source>
        <dbReference type="EMBL" id="GAA0183973.1"/>
    </source>
</evidence>
<keyword evidence="4" id="KW-1185">Reference proteome</keyword>
<evidence type="ECO:0000256" key="1">
    <source>
        <dbReference type="SAM" id="MobiDB-lite"/>
    </source>
</evidence>
<dbReference type="Pfam" id="PF25597">
    <property type="entry name" value="SH3_retrovirus"/>
    <property type="match status" value="1"/>
</dbReference>
<feature type="compositionally biased region" description="Low complexity" evidence="1">
    <location>
        <begin position="132"/>
        <end position="155"/>
    </location>
</feature>
<comment type="caution">
    <text evidence="3">The sequence shown here is derived from an EMBL/GenBank/DDBJ whole genome shotgun (WGS) entry which is preliminary data.</text>
</comment>
<evidence type="ECO:0000313" key="4">
    <source>
        <dbReference type="Proteomes" id="UP001454036"/>
    </source>
</evidence>
<feature type="region of interest" description="Disordered" evidence="1">
    <location>
        <begin position="104"/>
        <end position="169"/>
    </location>
</feature>
<proteinExistence type="predicted"/>
<reference evidence="3 4" key="1">
    <citation type="submission" date="2024-01" db="EMBL/GenBank/DDBJ databases">
        <title>The complete chloroplast genome sequence of Lithospermum erythrorhizon: insights into the phylogenetic relationship among Boraginaceae species and the maternal lineages of purple gromwells.</title>
        <authorList>
            <person name="Okada T."/>
            <person name="Watanabe K."/>
        </authorList>
    </citation>
    <scope>NUCLEOTIDE SEQUENCE [LARGE SCALE GENOMIC DNA]</scope>
</reference>
<organism evidence="3 4">
    <name type="scientific">Lithospermum erythrorhizon</name>
    <name type="common">Purple gromwell</name>
    <name type="synonym">Lithospermum officinale var. erythrorhizon</name>
    <dbReference type="NCBI Taxonomy" id="34254"/>
    <lineage>
        <taxon>Eukaryota</taxon>
        <taxon>Viridiplantae</taxon>
        <taxon>Streptophyta</taxon>
        <taxon>Embryophyta</taxon>
        <taxon>Tracheophyta</taxon>
        <taxon>Spermatophyta</taxon>
        <taxon>Magnoliopsida</taxon>
        <taxon>eudicotyledons</taxon>
        <taxon>Gunneridae</taxon>
        <taxon>Pentapetalae</taxon>
        <taxon>asterids</taxon>
        <taxon>lamiids</taxon>
        <taxon>Boraginales</taxon>
        <taxon>Boraginaceae</taxon>
        <taxon>Boraginoideae</taxon>
        <taxon>Lithospermeae</taxon>
        <taxon>Lithospermum</taxon>
    </lineage>
</organism>
<dbReference type="AlphaFoldDB" id="A0AAV3RQL1"/>
<dbReference type="EMBL" id="BAABME010011569">
    <property type="protein sequence ID" value="GAA0183973.1"/>
    <property type="molecule type" value="Genomic_DNA"/>
</dbReference>
<dbReference type="Proteomes" id="UP001454036">
    <property type="component" value="Unassembled WGS sequence"/>
</dbReference>
<evidence type="ECO:0000259" key="2">
    <source>
        <dbReference type="Pfam" id="PF25597"/>
    </source>
</evidence>
<sequence>MLSQSSQTHHHQIPSSFPRCIFLGTSPIHKGFRCLNPVNQRVYVSRHVRFSEHVFLYATFYHHLLPNSPDLFPTNYDFNVPFPNSHTVQPTLPSVSRANHVPSILLPTPATPVSPPTPPCQSPPSAQERPLRSSPTTPSSPYPSSSRSPSSAPSSPFAPPVLSPPITTTNAHSMVTRGKLGIVKPRNILSLSTESVLEPTSPLYVPTSYIDALKFPH</sequence>
<accession>A0AAV3RQL1</accession>
<protein>
    <recommendedName>
        <fullName evidence="2">Retroviral polymerase SH3-like domain-containing protein</fullName>
    </recommendedName>
</protein>